<comment type="caution">
    <text evidence="2">The sequence shown here is derived from an EMBL/GenBank/DDBJ whole genome shotgun (WGS) entry which is preliminary data.</text>
</comment>
<sequence length="86" mass="9911">MSIKEEDGEIRAHVVCNGSTCRISEIRIEFYPLSECNFDEVLPHALVDFPNSGENRGWQVEKRVSTTGILRDRYLYLLKHFKAPKG</sequence>
<dbReference type="Pfam" id="PF23299">
    <property type="entry name" value="DUF7081"/>
    <property type="match status" value="1"/>
</dbReference>
<organism evidence="2">
    <name type="scientific">Solanum chilense</name>
    <name type="common">Tomato</name>
    <name type="synonym">Lycopersicon chilense</name>
    <dbReference type="NCBI Taxonomy" id="4083"/>
    <lineage>
        <taxon>Eukaryota</taxon>
        <taxon>Viridiplantae</taxon>
        <taxon>Streptophyta</taxon>
        <taxon>Embryophyta</taxon>
        <taxon>Tracheophyta</taxon>
        <taxon>Spermatophyta</taxon>
        <taxon>Magnoliopsida</taxon>
        <taxon>eudicotyledons</taxon>
        <taxon>Gunneridae</taxon>
        <taxon>Pentapetalae</taxon>
        <taxon>asterids</taxon>
        <taxon>lamiids</taxon>
        <taxon>Solanales</taxon>
        <taxon>Solanaceae</taxon>
        <taxon>Solanoideae</taxon>
        <taxon>Solaneae</taxon>
        <taxon>Solanum</taxon>
        <taxon>Solanum subgen. Lycopersicon</taxon>
    </lineage>
</organism>
<dbReference type="InterPro" id="IPR055508">
    <property type="entry name" value="DUF7081"/>
</dbReference>
<proteinExistence type="predicted"/>
<feature type="domain" description="DUF7081" evidence="1">
    <location>
        <begin position="32"/>
        <end position="83"/>
    </location>
</feature>
<reference evidence="2" key="1">
    <citation type="submission" date="2019-05" db="EMBL/GenBank/DDBJ databases">
        <title>The de novo reference genome and transcriptome assemblies of the wild tomato species Solanum chilense.</title>
        <authorList>
            <person name="Stam R."/>
            <person name="Nosenko T."/>
            <person name="Hoerger A.C."/>
            <person name="Stephan W."/>
            <person name="Seidel M.A."/>
            <person name="Kuhn J.M.M."/>
            <person name="Haberer G."/>
            <person name="Tellier A."/>
        </authorList>
    </citation>
    <scope>NUCLEOTIDE SEQUENCE</scope>
    <source>
        <tissue evidence="2">Mature leaves</tissue>
    </source>
</reference>
<gene>
    <name evidence="2" type="ORF">EJD97_020453</name>
</gene>
<dbReference type="PANTHER" id="PTHR33345:SF2">
    <property type="entry name" value="OBERON-LIKE PHD FINGER DOMAIN-CONTAINING PROTEIN"/>
    <property type="match status" value="1"/>
</dbReference>
<dbReference type="AlphaFoldDB" id="A0A6N2AZ93"/>
<dbReference type="EMBL" id="RXGB01005948">
    <property type="protein sequence ID" value="TMW87078.1"/>
    <property type="molecule type" value="Genomic_DNA"/>
</dbReference>
<evidence type="ECO:0000259" key="1">
    <source>
        <dbReference type="Pfam" id="PF23299"/>
    </source>
</evidence>
<accession>A0A6N2AZ93</accession>
<protein>
    <recommendedName>
        <fullName evidence="1">DUF7081 domain-containing protein</fullName>
    </recommendedName>
</protein>
<dbReference type="PANTHER" id="PTHR33345">
    <property type="entry name" value="ADAPTER PROTEIN, PUTATIVE-RELATED"/>
    <property type="match status" value="1"/>
</dbReference>
<evidence type="ECO:0000313" key="2">
    <source>
        <dbReference type="EMBL" id="TMW87078.1"/>
    </source>
</evidence>
<name>A0A6N2AZ93_SOLCI</name>